<dbReference type="InterPro" id="IPR001347">
    <property type="entry name" value="SIS_dom"/>
</dbReference>
<name>A0ABN1ZFW5_9MICO</name>
<dbReference type="Proteomes" id="UP001501742">
    <property type="component" value="Unassembled WGS sequence"/>
</dbReference>
<dbReference type="CDD" id="cd05008">
    <property type="entry name" value="SIS_GlmS_GlmD_1"/>
    <property type="match status" value="1"/>
</dbReference>
<reference evidence="7 8" key="1">
    <citation type="journal article" date="2019" name="Int. J. Syst. Evol. Microbiol.">
        <title>The Global Catalogue of Microorganisms (GCM) 10K type strain sequencing project: providing services to taxonomists for standard genome sequencing and annotation.</title>
        <authorList>
            <consortium name="The Broad Institute Genomics Platform"/>
            <consortium name="The Broad Institute Genome Sequencing Center for Infectious Disease"/>
            <person name="Wu L."/>
            <person name="Ma J."/>
        </authorList>
    </citation>
    <scope>NUCLEOTIDE SEQUENCE [LARGE SCALE GENOMIC DNA]</scope>
    <source>
        <strain evidence="7 8">JCM 12140</strain>
    </source>
</reference>
<dbReference type="Pfam" id="PF01380">
    <property type="entry name" value="SIS"/>
    <property type="match status" value="1"/>
</dbReference>
<accession>A0ABN1ZFW5</accession>
<sequence length="392" mass="41487">MTTTPPSPFIGADSPLDARQQQVVERVSAAEHASIVALPTDHPLDPKRRARDEATLPELIAQPDRIRETLAANDEDLDELADLIARSEVDRVFVTGAGDSLAVAIAARQVLEQMLRVPVEPVQSLELAYYGAPLVTERSVVIALSSSGETTRTVEAALMAQHAGALVVAITNTAGSTLDVESARTLRLRATRVGWPTQSSTTALALLLDLATRVGVRTGVPAAEGLRRELAAVPELMEHVIATTEPRLRAIAEREQGAGTFLFSGAGPSWGSAIIGAAKVKECTPDHAEAIQVEEFHHYNSLKRGEPIWVIAPAGPSVPRAVHTASEAKRFGGAVYVVTTEGVDAFDAIADEVVVVPAIAEPLSPLLTVLPAQLTGYLLAMAQFTTAEAQHG</sequence>
<comment type="caution">
    <text evidence="7">The sequence shown here is derived from an EMBL/GenBank/DDBJ whole genome shotgun (WGS) entry which is preliminary data.</text>
</comment>
<evidence type="ECO:0000256" key="5">
    <source>
        <dbReference type="SAM" id="MobiDB-lite"/>
    </source>
</evidence>
<dbReference type="EC" id="2.6.1.16" evidence="2"/>
<proteinExistence type="predicted"/>
<dbReference type="Gene3D" id="3.40.50.10490">
    <property type="entry name" value="Glucose-6-phosphate isomerase like protein, domain 1"/>
    <property type="match status" value="2"/>
</dbReference>
<evidence type="ECO:0000256" key="3">
    <source>
        <dbReference type="ARBA" id="ARBA00016090"/>
    </source>
</evidence>
<gene>
    <name evidence="7" type="ORF">GCM10009627_20490</name>
</gene>
<evidence type="ECO:0000256" key="4">
    <source>
        <dbReference type="ARBA" id="ARBA00022737"/>
    </source>
</evidence>
<dbReference type="InterPro" id="IPR035466">
    <property type="entry name" value="GlmS/AgaS_SIS"/>
</dbReference>
<evidence type="ECO:0000256" key="2">
    <source>
        <dbReference type="ARBA" id="ARBA00012916"/>
    </source>
</evidence>
<dbReference type="EMBL" id="BAAAJX010000010">
    <property type="protein sequence ID" value="GAA1493703.1"/>
    <property type="molecule type" value="Genomic_DNA"/>
</dbReference>
<dbReference type="InterPro" id="IPR046348">
    <property type="entry name" value="SIS_dom_sf"/>
</dbReference>
<dbReference type="RefSeq" id="WP_204610251.1">
    <property type="nucleotide sequence ID" value="NZ_BAAAJX010000010.1"/>
</dbReference>
<evidence type="ECO:0000313" key="7">
    <source>
        <dbReference type="EMBL" id="GAA1493703.1"/>
    </source>
</evidence>
<dbReference type="PANTHER" id="PTHR10937:SF0">
    <property type="entry name" value="GLUTAMINE--FRUCTOSE-6-PHOSPHATE TRANSAMINASE (ISOMERIZING)"/>
    <property type="match status" value="1"/>
</dbReference>
<evidence type="ECO:0000256" key="1">
    <source>
        <dbReference type="ARBA" id="ARBA00001031"/>
    </source>
</evidence>
<feature type="domain" description="SIS" evidence="6">
    <location>
        <begin position="251"/>
        <end position="392"/>
    </location>
</feature>
<protein>
    <recommendedName>
        <fullName evidence="3">Glutamine--fructose-6-phosphate aminotransferase [isomerizing]</fullName>
        <ecNumber evidence="2">2.6.1.16</ecNumber>
    </recommendedName>
</protein>
<dbReference type="PANTHER" id="PTHR10937">
    <property type="entry name" value="GLUCOSAMINE--FRUCTOSE-6-PHOSPHATE AMINOTRANSFERASE, ISOMERIZING"/>
    <property type="match status" value="1"/>
</dbReference>
<comment type="catalytic activity">
    <reaction evidence="1">
        <text>D-fructose 6-phosphate + L-glutamine = D-glucosamine 6-phosphate + L-glutamate</text>
        <dbReference type="Rhea" id="RHEA:13237"/>
        <dbReference type="ChEBI" id="CHEBI:29985"/>
        <dbReference type="ChEBI" id="CHEBI:58359"/>
        <dbReference type="ChEBI" id="CHEBI:58725"/>
        <dbReference type="ChEBI" id="CHEBI:61527"/>
        <dbReference type="EC" id="2.6.1.16"/>
    </reaction>
</comment>
<keyword evidence="4" id="KW-0677">Repeat</keyword>
<dbReference type="PROSITE" id="PS51464">
    <property type="entry name" value="SIS"/>
    <property type="match status" value="2"/>
</dbReference>
<feature type="domain" description="SIS" evidence="6">
    <location>
        <begin position="80"/>
        <end position="220"/>
    </location>
</feature>
<keyword evidence="8" id="KW-1185">Reference proteome</keyword>
<feature type="region of interest" description="Disordered" evidence="5">
    <location>
        <begin position="1"/>
        <end position="21"/>
    </location>
</feature>
<evidence type="ECO:0000313" key="8">
    <source>
        <dbReference type="Proteomes" id="UP001501742"/>
    </source>
</evidence>
<dbReference type="SUPFAM" id="SSF53697">
    <property type="entry name" value="SIS domain"/>
    <property type="match status" value="1"/>
</dbReference>
<evidence type="ECO:0000259" key="6">
    <source>
        <dbReference type="PROSITE" id="PS51464"/>
    </source>
</evidence>
<organism evidence="7 8">
    <name type="scientific">Curtobacterium herbarum</name>
    <dbReference type="NCBI Taxonomy" id="150122"/>
    <lineage>
        <taxon>Bacteria</taxon>
        <taxon>Bacillati</taxon>
        <taxon>Actinomycetota</taxon>
        <taxon>Actinomycetes</taxon>
        <taxon>Micrococcales</taxon>
        <taxon>Microbacteriaceae</taxon>
        <taxon>Curtobacterium</taxon>
    </lineage>
</organism>